<protein>
    <recommendedName>
        <fullName evidence="4">F-box domain-containing protein</fullName>
    </recommendedName>
</protein>
<accession>A0A2Z6RIJ9</accession>
<evidence type="ECO:0000313" key="2">
    <source>
        <dbReference type="EMBL" id="GES79287.1"/>
    </source>
</evidence>
<dbReference type="OrthoDB" id="2338937at2759"/>
<dbReference type="AlphaFoldDB" id="A0A2Z6RIJ9"/>
<dbReference type="STRING" id="94130.A0A2Z6RIJ9"/>
<organism evidence="1 3">
    <name type="scientific">Rhizophagus clarus</name>
    <dbReference type="NCBI Taxonomy" id="94130"/>
    <lineage>
        <taxon>Eukaryota</taxon>
        <taxon>Fungi</taxon>
        <taxon>Fungi incertae sedis</taxon>
        <taxon>Mucoromycota</taxon>
        <taxon>Glomeromycotina</taxon>
        <taxon>Glomeromycetes</taxon>
        <taxon>Glomerales</taxon>
        <taxon>Glomeraceae</taxon>
        <taxon>Rhizophagus</taxon>
    </lineage>
</organism>
<reference evidence="2" key="2">
    <citation type="submission" date="2019-10" db="EMBL/GenBank/DDBJ databases">
        <title>Conservation and host-specific expression of non-tandemly repeated heterogenous ribosome RNA gene in arbuscular mycorrhizal fungi.</title>
        <authorList>
            <person name="Maeda T."/>
            <person name="Kobayashi Y."/>
            <person name="Nakagawa T."/>
            <person name="Ezawa T."/>
            <person name="Yamaguchi K."/>
            <person name="Bino T."/>
            <person name="Nishimoto Y."/>
            <person name="Shigenobu S."/>
            <person name="Kawaguchi M."/>
        </authorList>
    </citation>
    <scope>NUCLEOTIDE SEQUENCE</scope>
    <source>
        <strain evidence="2">HR1</strain>
    </source>
</reference>
<evidence type="ECO:0000313" key="3">
    <source>
        <dbReference type="Proteomes" id="UP000247702"/>
    </source>
</evidence>
<proteinExistence type="predicted"/>
<evidence type="ECO:0000313" key="1">
    <source>
        <dbReference type="EMBL" id="GBC02658.1"/>
    </source>
</evidence>
<dbReference type="EMBL" id="BLAL01000043">
    <property type="protein sequence ID" value="GES79287.1"/>
    <property type="molecule type" value="Genomic_DNA"/>
</dbReference>
<evidence type="ECO:0008006" key="4">
    <source>
        <dbReference type="Google" id="ProtNLM"/>
    </source>
</evidence>
<name>A0A2Z6RIJ9_9GLOM</name>
<dbReference type="Proteomes" id="UP000615446">
    <property type="component" value="Unassembled WGS sequence"/>
</dbReference>
<dbReference type="Proteomes" id="UP000247702">
    <property type="component" value="Unassembled WGS sequence"/>
</dbReference>
<sequence>MVCSKIFSGDLPEITSEIIQYFRDDFSTLLSCILVNRLWCRLTIPLLWENPFSLKYPKNHRYIEIYLHNLNENDKIQLNDYGINNDLFPLNTLFNYPSFIRYFDTHEIHYSLEKWVATVKKNKQPIDDTQNLVLIKLIYKSLIIIFIENEVNLHTFKVDYHCKYFDIISELVLQNPNFICNIRTLNLDFYEHDLKIVLTSFLDFLSSNCNSISSLSFLFSIYSHEKIVKKLSNIIYSQQNLKKITFNLNTLPLFHSFSSLKNPNYTSTLETIIFYNIDFENIIFSHEIFEKFNVLESIHVLYCLSLDSNFIQQMINLTKPFKLKSLFMDFLFEPMRSARLLLQKSGYYLENLGINLRYDLCSQEVFELITKCNIKIKFLEFHDFDDQTIYKIFQLIEKVELSLNYLTIMCHEDDPGIEELGSIILQTLGTILPSKLEYLNLILVFNMDDFEIFLKNSQNIFIKKLLIKSIKHGFREGQEKMNILPSIKKYIMKKRRVKYLACQDYFHFETEFIDDDQLISFEDEVKEFRSHNIIIRDYDDLFIDNFEFINKIKFWTFIIKSNTSRFNDPSCGTKIKFFEFRGRFDNQAIYKIFQLIANYLNIDIHEVNNDVEFDSILLQNLRQILPPKLEYLKLNRGQQQEQQEIEKFLPCIKEYIMKKKRTKYLAFRDCIYIYFPGDNLVYLKDKINDLNIDALDFVNKIISYGF</sequence>
<dbReference type="EMBL" id="BEXD01003842">
    <property type="protein sequence ID" value="GBC02658.1"/>
    <property type="molecule type" value="Genomic_DNA"/>
</dbReference>
<gene>
    <name evidence="2" type="ORF">RCL2_000659500</name>
    <name evidence="1" type="ORF">RclHR1_04740001</name>
</gene>
<comment type="caution">
    <text evidence="1">The sequence shown here is derived from an EMBL/GenBank/DDBJ whole genome shotgun (WGS) entry which is preliminary data.</text>
</comment>
<keyword evidence="3" id="KW-1185">Reference proteome</keyword>
<reference evidence="1 3" key="1">
    <citation type="submission" date="2017-11" db="EMBL/GenBank/DDBJ databases">
        <title>The genome of Rhizophagus clarus HR1 reveals common genetic basis of auxotrophy among arbuscular mycorrhizal fungi.</title>
        <authorList>
            <person name="Kobayashi Y."/>
        </authorList>
    </citation>
    <scope>NUCLEOTIDE SEQUENCE [LARGE SCALE GENOMIC DNA]</scope>
    <source>
        <strain evidence="1 3">HR1</strain>
    </source>
</reference>